<dbReference type="AlphaFoldDB" id="I0K6I2"/>
<proteinExistence type="predicted"/>
<evidence type="ECO:0000313" key="1">
    <source>
        <dbReference type="EMBL" id="CCG99735.1"/>
    </source>
</evidence>
<gene>
    <name evidence="1" type="ORF">FAES_1725</name>
</gene>
<evidence type="ECO:0000313" key="2">
    <source>
        <dbReference type="Proteomes" id="UP000011058"/>
    </source>
</evidence>
<dbReference type="Proteomes" id="UP000011058">
    <property type="component" value="Chromosome"/>
</dbReference>
<name>I0K6I2_9BACT</name>
<sequence length="30" mass="3573">MAICFGTLSPYPFVTFTTNRKPVNNRFFRF</sequence>
<dbReference type="EMBL" id="HE796683">
    <property type="protein sequence ID" value="CCG99735.1"/>
    <property type="molecule type" value="Genomic_DNA"/>
</dbReference>
<accession>I0K6I2</accession>
<keyword evidence="2" id="KW-1185">Reference proteome</keyword>
<organism evidence="1 2">
    <name type="scientific">Fibrella aestuarina BUZ 2</name>
    <dbReference type="NCBI Taxonomy" id="1166018"/>
    <lineage>
        <taxon>Bacteria</taxon>
        <taxon>Pseudomonadati</taxon>
        <taxon>Bacteroidota</taxon>
        <taxon>Cytophagia</taxon>
        <taxon>Cytophagales</taxon>
        <taxon>Spirosomataceae</taxon>
        <taxon>Fibrella</taxon>
    </lineage>
</organism>
<protein>
    <submittedName>
        <fullName evidence="1">Uncharacterized protein</fullName>
    </submittedName>
</protein>
<dbReference type="HOGENOM" id="CLU_3403642_0_0_10"/>
<dbReference type="KEGG" id="fae:FAES_1725"/>
<reference evidence="1 2" key="1">
    <citation type="journal article" date="2012" name="J. Bacteriol.">
        <title>Genome Sequence of Fibrella aestuarina BUZ 2T, a Filamentous Marine Bacterium.</title>
        <authorList>
            <person name="Filippini M."/>
            <person name="Qi W."/>
            <person name="Blom J."/>
            <person name="Goesmann A."/>
            <person name="Smits T.H."/>
            <person name="Bagheri H.C."/>
        </authorList>
    </citation>
    <scope>NUCLEOTIDE SEQUENCE [LARGE SCALE GENOMIC DNA]</scope>
    <source>
        <strain evidence="2">BUZ 2T</strain>
    </source>
</reference>